<dbReference type="SUPFAM" id="SSF56219">
    <property type="entry name" value="DNase I-like"/>
    <property type="match status" value="1"/>
</dbReference>
<proteinExistence type="predicted"/>
<accession>A0A8X6RL88</accession>
<name>A0A8X6RL88_TRICX</name>
<dbReference type="InterPro" id="IPR036691">
    <property type="entry name" value="Endo/exonu/phosph_ase_sf"/>
</dbReference>
<feature type="domain" description="Endonuclease/exonuclease/phosphatase" evidence="1">
    <location>
        <begin position="138"/>
        <end position="245"/>
    </location>
</feature>
<evidence type="ECO:0000313" key="3">
    <source>
        <dbReference type="Proteomes" id="UP000887159"/>
    </source>
</evidence>
<sequence length="413" mass="46247">MDNAILIPGLNATASGVTDATKHAVRGFVGKYATRTVNFLQLNINGTQKKCAELSDILNENNIHVACFQGTRLNSKLHFNVKGYTTIKKDRVSGAGGGFAFLVKTPEIKYIEILPTSNTSSSTEAQAINILLPNHTITLVNVHHPDNSPMDTNILQDLASTSADTKMILGDFNARSPSWGCKILDSKGDQLEDLADDLNLTILNTAENTYVSKTNSPASVLGISDISYASANNVHWKVLDATISDQFPVLTTLPIVQEPTTQEKRSWNFRKANWNGFTQELENLCSDLPKHNDAEKLLHLLTSCIQKAAKHHITRGKRRNNWIPFWKDHNIKDLIQERDSIGQELQRNNSEELKRNFIEVSHRVEELILESKTEKWAELCSKLDLRKGTSHHWNLLKVLNSSYISMPKNLSQT</sequence>
<evidence type="ECO:0000313" key="2">
    <source>
        <dbReference type="EMBL" id="GFX93621.1"/>
    </source>
</evidence>
<keyword evidence="2" id="KW-0548">Nucleotidyltransferase</keyword>
<dbReference type="AlphaFoldDB" id="A0A8X6RL88"/>
<gene>
    <name evidence="2" type="primary">DDZ39_07810</name>
    <name evidence="2" type="ORF">TNCV_1587981</name>
</gene>
<dbReference type="Pfam" id="PF14529">
    <property type="entry name" value="Exo_endo_phos_2"/>
    <property type="match status" value="1"/>
</dbReference>
<dbReference type="GO" id="GO:0003964">
    <property type="term" value="F:RNA-directed DNA polymerase activity"/>
    <property type="evidence" value="ECO:0007669"/>
    <property type="project" value="UniProtKB-KW"/>
</dbReference>
<keyword evidence="2" id="KW-0695">RNA-directed DNA polymerase</keyword>
<dbReference type="InterPro" id="IPR052560">
    <property type="entry name" value="RdDP_mobile_element"/>
</dbReference>
<reference evidence="2" key="1">
    <citation type="submission" date="2020-08" db="EMBL/GenBank/DDBJ databases">
        <title>Multicomponent nature underlies the extraordinary mechanical properties of spider dragline silk.</title>
        <authorList>
            <person name="Kono N."/>
            <person name="Nakamura H."/>
            <person name="Mori M."/>
            <person name="Yoshida Y."/>
            <person name="Ohtoshi R."/>
            <person name="Malay A.D."/>
            <person name="Moran D.A.P."/>
            <person name="Tomita M."/>
            <person name="Numata K."/>
            <person name="Arakawa K."/>
        </authorList>
    </citation>
    <scope>NUCLEOTIDE SEQUENCE</scope>
</reference>
<dbReference type="Gene3D" id="3.60.10.10">
    <property type="entry name" value="Endonuclease/exonuclease/phosphatase"/>
    <property type="match status" value="1"/>
</dbReference>
<organism evidence="2 3">
    <name type="scientific">Trichonephila clavipes</name>
    <name type="common">Golden silk orbweaver</name>
    <name type="synonym">Nephila clavipes</name>
    <dbReference type="NCBI Taxonomy" id="2585209"/>
    <lineage>
        <taxon>Eukaryota</taxon>
        <taxon>Metazoa</taxon>
        <taxon>Ecdysozoa</taxon>
        <taxon>Arthropoda</taxon>
        <taxon>Chelicerata</taxon>
        <taxon>Arachnida</taxon>
        <taxon>Araneae</taxon>
        <taxon>Araneomorphae</taxon>
        <taxon>Entelegynae</taxon>
        <taxon>Araneoidea</taxon>
        <taxon>Nephilidae</taxon>
        <taxon>Trichonephila</taxon>
    </lineage>
</organism>
<dbReference type="Proteomes" id="UP000887159">
    <property type="component" value="Unassembled WGS sequence"/>
</dbReference>
<comment type="caution">
    <text evidence="2">The sequence shown here is derived from an EMBL/GenBank/DDBJ whole genome shotgun (WGS) entry which is preliminary data.</text>
</comment>
<dbReference type="InterPro" id="IPR005135">
    <property type="entry name" value="Endo/exonuclease/phosphatase"/>
</dbReference>
<dbReference type="PANTHER" id="PTHR36688:SF2">
    <property type="entry name" value="ENDONUCLEASE_EXONUCLEASE_PHOSPHATASE DOMAIN-CONTAINING PROTEIN"/>
    <property type="match status" value="1"/>
</dbReference>
<protein>
    <submittedName>
        <fullName evidence="2">Reverse transcriptase domain-containing protein</fullName>
    </submittedName>
</protein>
<keyword evidence="2" id="KW-0808">Transferase</keyword>
<evidence type="ECO:0000259" key="1">
    <source>
        <dbReference type="Pfam" id="PF14529"/>
    </source>
</evidence>
<keyword evidence="3" id="KW-1185">Reference proteome</keyword>
<dbReference type="EMBL" id="BMAU01021175">
    <property type="protein sequence ID" value="GFX93621.1"/>
    <property type="molecule type" value="Genomic_DNA"/>
</dbReference>
<dbReference type="PANTHER" id="PTHR36688">
    <property type="entry name" value="ENDO/EXONUCLEASE/PHOSPHATASE DOMAIN-CONTAINING PROTEIN"/>
    <property type="match status" value="1"/>
</dbReference>